<comment type="similarity">
    <text evidence="9">Belongs to the pannexin family.</text>
</comment>
<keyword evidence="7 9" id="KW-0472">Membrane</keyword>
<dbReference type="GO" id="GO:0034220">
    <property type="term" value="P:monoatomic ion transmembrane transport"/>
    <property type="evidence" value="ECO:0007669"/>
    <property type="project" value="UniProtKB-KW"/>
</dbReference>
<comment type="caution">
    <text evidence="9">Lacks conserved residue(s) required for the propagation of feature annotation.</text>
</comment>
<dbReference type="InterPro" id="IPR000990">
    <property type="entry name" value="Innexin"/>
</dbReference>
<evidence type="ECO:0000256" key="3">
    <source>
        <dbReference type="ARBA" id="ARBA00022475"/>
    </source>
</evidence>
<evidence type="ECO:0000313" key="11">
    <source>
        <dbReference type="Proteomes" id="UP000276133"/>
    </source>
</evidence>
<feature type="transmembrane region" description="Helical" evidence="9">
    <location>
        <begin position="101"/>
        <end position="123"/>
    </location>
</feature>
<keyword evidence="8 9" id="KW-0407">Ion channel</keyword>
<dbReference type="OrthoDB" id="5867527at2759"/>
<protein>
    <recommendedName>
        <fullName evidence="9">Innexin</fullName>
    </recommendedName>
</protein>
<evidence type="ECO:0000256" key="6">
    <source>
        <dbReference type="ARBA" id="ARBA00023065"/>
    </source>
</evidence>
<keyword evidence="6 9" id="KW-0406">Ion transport</keyword>
<organism evidence="10 11">
    <name type="scientific">Brachionus plicatilis</name>
    <name type="common">Marine rotifer</name>
    <name type="synonym">Brachionus muelleri</name>
    <dbReference type="NCBI Taxonomy" id="10195"/>
    <lineage>
        <taxon>Eukaryota</taxon>
        <taxon>Metazoa</taxon>
        <taxon>Spiralia</taxon>
        <taxon>Gnathifera</taxon>
        <taxon>Rotifera</taxon>
        <taxon>Eurotatoria</taxon>
        <taxon>Monogononta</taxon>
        <taxon>Pseudotrocha</taxon>
        <taxon>Ploima</taxon>
        <taxon>Brachionidae</taxon>
        <taxon>Brachionus</taxon>
    </lineage>
</organism>
<gene>
    <name evidence="9" type="primary">inx</name>
    <name evidence="10" type="ORF">BpHYR1_002321</name>
</gene>
<dbReference type="EMBL" id="REGN01000607">
    <property type="protein sequence ID" value="RNA40675.1"/>
    <property type="molecule type" value="Genomic_DNA"/>
</dbReference>
<accession>A0A3M7SYA8</accession>
<dbReference type="Pfam" id="PF00876">
    <property type="entry name" value="Innexin"/>
    <property type="match status" value="1"/>
</dbReference>
<evidence type="ECO:0000256" key="7">
    <source>
        <dbReference type="ARBA" id="ARBA00023136"/>
    </source>
</evidence>
<keyword evidence="2 9" id="KW-0813">Transport</keyword>
<keyword evidence="4 9" id="KW-0812">Transmembrane</keyword>
<feature type="transmembrane region" description="Helical" evidence="9">
    <location>
        <begin position="298"/>
        <end position="317"/>
    </location>
</feature>
<keyword evidence="11" id="KW-1185">Reference proteome</keyword>
<dbReference type="PANTHER" id="PTHR11893:SF36">
    <property type="entry name" value="INNEXIN-5"/>
    <property type="match status" value="1"/>
</dbReference>
<feature type="transmembrane region" description="Helical" evidence="9">
    <location>
        <begin position="27"/>
        <end position="44"/>
    </location>
</feature>
<evidence type="ECO:0000256" key="1">
    <source>
        <dbReference type="ARBA" id="ARBA00004651"/>
    </source>
</evidence>
<dbReference type="GO" id="GO:0005921">
    <property type="term" value="C:gap junction"/>
    <property type="evidence" value="ECO:0007669"/>
    <property type="project" value="UniProtKB-UniRule"/>
</dbReference>
<evidence type="ECO:0000256" key="2">
    <source>
        <dbReference type="ARBA" id="ARBA00022448"/>
    </source>
</evidence>
<keyword evidence="5 9" id="KW-1133">Transmembrane helix</keyword>
<name>A0A3M7SYA8_BRAPC</name>
<comment type="caution">
    <text evidence="10">The sequence shown here is derived from an EMBL/GenBank/DDBJ whole genome shotgun (WGS) entry which is preliminary data.</text>
</comment>
<dbReference type="GO" id="GO:0005886">
    <property type="term" value="C:plasma membrane"/>
    <property type="evidence" value="ECO:0007669"/>
    <property type="project" value="UniProtKB-SubCell"/>
</dbReference>
<keyword evidence="3" id="KW-1003">Cell membrane</keyword>
<evidence type="ECO:0000313" key="10">
    <source>
        <dbReference type="EMBL" id="RNA40675.1"/>
    </source>
</evidence>
<evidence type="ECO:0000256" key="8">
    <source>
        <dbReference type="ARBA" id="ARBA00023303"/>
    </source>
</evidence>
<reference evidence="10 11" key="1">
    <citation type="journal article" date="2018" name="Sci. Rep.">
        <title>Genomic signatures of local adaptation to the degree of environmental predictability in rotifers.</title>
        <authorList>
            <person name="Franch-Gras L."/>
            <person name="Hahn C."/>
            <person name="Garcia-Roger E.M."/>
            <person name="Carmona M.J."/>
            <person name="Serra M."/>
            <person name="Gomez A."/>
        </authorList>
    </citation>
    <scope>NUCLEOTIDE SEQUENCE [LARGE SCALE GENOMIC DNA]</scope>
    <source>
        <strain evidence="10">HYR1</strain>
    </source>
</reference>
<proteinExistence type="inferred from homology"/>
<dbReference type="AlphaFoldDB" id="A0A3M7SYA8"/>
<dbReference type="STRING" id="10195.A0A3M7SYA8"/>
<comment type="subcellular location">
    <subcellularLocation>
        <location evidence="1 9">Cell membrane</location>
        <topology evidence="1 9">Multi-pass membrane protein</topology>
    </subcellularLocation>
</comment>
<sequence>MDVLTLANRIPSVIFGSSSDDDFSDRLNYRYTVALLVLFSIILTSRQYSSEVIKCWVPAHFTGNYESYVSQICWITNTYYFDLNHTIPKSELERSKNEIKYYQWVSFVLLIQALLFYMPRIFWRTVSLKAGLNISDLVEAAQHYKSADHFENRKSFMKYLVKNIDQYVDDSRRYEAERKDNRFFRISSTIVPCFGRYLGNYIVILYFVVKAIYILNTCLQIYIISLLLGKSFWYFGYDFLYNLLSGQGWTVTNSKYFPKVTLCDFSIREVGNPNKSHRYTVQCVLPINLFNQQIFTGIWFWYLLVLFWNVVEMGVWIRRCFPSKSRQWIKRRVSLISKSILIRKKRLEHFIDTYLEPDGIFMIRMIANNTSDFVATDLIHHLWCQHADNYDQCFQDDPHNVDDSLCQFEHKKKDKPKVRIDDNVQSLENNKDYFSFPQVMNQPHEHEMERINNLNTLQNLMNQLSYNRSASERNQSLLINDNSDTINLLEPETLQIRKRDTNNSTKV</sequence>
<dbReference type="PRINTS" id="PR01262">
    <property type="entry name" value="INNEXIN"/>
</dbReference>
<evidence type="ECO:0000256" key="9">
    <source>
        <dbReference type="RuleBase" id="RU010713"/>
    </source>
</evidence>
<evidence type="ECO:0000256" key="4">
    <source>
        <dbReference type="ARBA" id="ARBA00022692"/>
    </source>
</evidence>
<dbReference type="Proteomes" id="UP000276133">
    <property type="component" value="Unassembled WGS sequence"/>
</dbReference>
<evidence type="ECO:0000256" key="5">
    <source>
        <dbReference type="ARBA" id="ARBA00022989"/>
    </source>
</evidence>
<dbReference type="PROSITE" id="PS51013">
    <property type="entry name" value="PANNEXIN"/>
    <property type="match status" value="1"/>
</dbReference>
<dbReference type="PANTHER" id="PTHR11893">
    <property type="entry name" value="INNEXIN"/>
    <property type="match status" value="1"/>
</dbReference>
<comment type="function">
    <text evidence="9">Structural component of the gap junctions.</text>
</comment>